<feature type="transmembrane region" description="Helical" evidence="1">
    <location>
        <begin position="79"/>
        <end position="97"/>
    </location>
</feature>
<organism evidence="2">
    <name type="scientific">Streptomyces tabacisoli</name>
    <dbReference type="NCBI Taxonomy" id="3156398"/>
    <lineage>
        <taxon>Bacteria</taxon>
        <taxon>Bacillati</taxon>
        <taxon>Actinomycetota</taxon>
        <taxon>Actinomycetes</taxon>
        <taxon>Kitasatosporales</taxon>
        <taxon>Streptomycetaceae</taxon>
        <taxon>Streptomyces</taxon>
    </lineage>
</organism>
<protein>
    <submittedName>
        <fullName evidence="2">Uncharacterized protein</fullName>
    </submittedName>
</protein>
<keyword evidence="1" id="KW-0812">Transmembrane</keyword>
<feature type="transmembrane region" description="Helical" evidence="1">
    <location>
        <begin position="198"/>
        <end position="226"/>
    </location>
</feature>
<gene>
    <name evidence="2" type="ORF">ABII15_33245</name>
</gene>
<dbReference type="AlphaFoldDB" id="A0AAU8J2C2"/>
<evidence type="ECO:0000313" key="2">
    <source>
        <dbReference type="EMBL" id="XCJ74543.1"/>
    </source>
</evidence>
<feature type="transmembrane region" description="Helical" evidence="1">
    <location>
        <begin position="103"/>
        <end position="122"/>
    </location>
</feature>
<accession>A0AAU8J2C2</accession>
<keyword evidence="1" id="KW-0472">Membrane</keyword>
<keyword evidence="1" id="KW-1133">Transmembrane helix</keyword>
<evidence type="ECO:0000256" key="1">
    <source>
        <dbReference type="SAM" id="Phobius"/>
    </source>
</evidence>
<dbReference type="RefSeq" id="WP_353945984.1">
    <property type="nucleotide sequence ID" value="NZ_CP159534.1"/>
</dbReference>
<sequence length="233" mass="26017">MADTALSVLLFDDDRGDTALTVRHRNRDTVAALGAEIEAVMGDADASGNRPPLQRHSTRAWPLRALAGLRDRVLRGSPWWRRALCYVVLGLPLVVWLPPDPFLGLLAWLLLPAGIALLRMWVGMADLDTRWVMWRRGVTVRATYEEDPFMEATNSCVAHFRTLDGQEITAHPALRGCRDEIRYDPQDPSRVLAPTRAAWLGIALAAFCVSGFWGVVLSLPAILWLLDLLTRPF</sequence>
<dbReference type="EMBL" id="CP159534">
    <property type="protein sequence ID" value="XCJ74543.1"/>
    <property type="molecule type" value="Genomic_DNA"/>
</dbReference>
<name>A0AAU8J2C2_9ACTN</name>
<proteinExistence type="predicted"/>
<dbReference type="KEGG" id="stac:ABII15_33245"/>
<reference evidence="2" key="1">
    <citation type="submission" date="2024-06" db="EMBL/GenBank/DDBJ databases">
        <title>Streptomyces sp. strain HUAS MG91 genome sequences.</title>
        <authorList>
            <person name="Mo P."/>
        </authorList>
    </citation>
    <scope>NUCLEOTIDE SEQUENCE</scope>
    <source>
        <strain evidence="2">HUAS MG91</strain>
    </source>
</reference>